<evidence type="ECO:0000313" key="2">
    <source>
        <dbReference type="Proteomes" id="UP000187203"/>
    </source>
</evidence>
<dbReference type="EMBL" id="AWUE01017687">
    <property type="protein sequence ID" value="OMO85619.1"/>
    <property type="molecule type" value="Genomic_DNA"/>
</dbReference>
<dbReference type="Proteomes" id="UP000187203">
    <property type="component" value="Unassembled WGS sequence"/>
</dbReference>
<evidence type="ECO:0000313" key="1">
    <source>
        <dbReference type="EMBL" id="OMO85619.1"/>
    </source>
</evidence>
<gene>
    <name evidence="1" type="ORF">COLO4_21539</name>
</gene>
<name>A0A1R3ISQ2_9ROSI</name>
<accession>A0A1R3ISQ2</accession>
<reference evidence="2" key="1">
    <citation type="submission" date="2013-09" db="EMBL/GenBank/DDBJ databases">
        <title>Corchorus olitorius genome sequencing.</title>
        <authorList>
            <person name="Alam M."/>
            <person name="Haque M.S."/>
            <person name="Islam M.S."/>
            <person name="Emdad E.M."/>
            <person name="Islam M.M."/>
            <person name="Ahmed B."/>
            <person name="Halim A."/>
            <person name="Hossen Q.M.M."/>
            <person name="Hossain M.Z."/>
            <person name="Ahmed R."/>
            <person name="Khan M.M."/>
            <person name="Islam R."/>
            <person name="Rashid M.M."/>
            <person name="Khan S.A."/>
            <person name="Rahman M.S."/>
            <person name="Alam M."/>
            <person name="Yahiya A.S."/>
            <person name="Khan M.S."/>
            <person name="Azam M.S."/>
            <person name="Haque T."/>
            <person name="Lashkar M.Z.H."/>
            <person name="Akhand A.I."/>
            <person name="Morshed G."/>
            <person name="Roy S."/>
            <person name="Uddin K.S."/>
            <person name="Rabeya T."/>
            <person name="Hossain A.S."/>
            <person name="Chowdhury A."/>
            <person name="Snigdha A.R."/>
            <person name="Mortoza M.S."/>
            <person name="Matin S.A."/>
            <person name="Hoque S.M.E."/>
            <person name="Islam M.K."/>
            <person name="Roy D.K."/>
            <person name="Haider R."/>
            <person name="Moosa M.M."/>
            <person name="Elias S.M."/>
            <person name="Hasan A.M."/>
            <person name="Jahan S."/>
            <person name="Shafiuddin M."/>
            <person name="Mahmood N."/>
            <person name="Shommy N.S."/>
        </authorList>
    </citation>
    <scope>NUCLEOTIDE SEQUENCE [LARGE SCALE GENOMIC DNA]</scope>
    <source>
        <strain evidence="2">cv. O-4</strain>
    </source>
</reference>
<keyword evidence="2" id="KW-1185">Reference proteome</keyword>
<organism evidence="1 2">
    <name type="scientific">Corchorus olitorius</name>
    <dbReference type="NCBI Taxonomy" id="93759"/>
    <lineage>
        <taxon>Eukaryota</taxon>
        <taxon>Viridiplantae</taxon>
        <taxon>Streptophyta</taxon>
        <taxon>Embryophyta</taxon>
        <taxon>Tracheophyta</taxon>
        <taxon>Spermatophyta</taxon>
        <taxon>Magnoliopsida</taxon>
        <taxon>eudicotyledons</taxon>
        <taxon>Gunneridae</taxon>
        <taxon>Pentapetalae</taxon>
        <taxon>rosids</taxon>
        <taxon>malvids</taxon>
        <taxon>Malvales</taxon>
        <taxon>Malvaceae</taxon>
        <taxon>Grewioideae</taxon>
        <taxon>Apeibeae</taxon>
        <taxon>Corchorus</taxon>
    </lineage>
</organism>
<dbReference type="AlphaFoldDB" id="A0A1R3ISQ2"/>
<proteinExistence type="predicted"/>
<sequence>MAMVRPEKPDFLSNKRECGELWKEQIPANPHERALKTGMINGLRPSPLKINGLRPSPLKINKDSHLIQKPVLVPAPKHSNTDKVLL</sequence>
<comment type="caution">
    <text evidence="1">The sequence shown here is derived from an EMBL/GenBank/DDBJ whole genome shotgun (WGS) entry which is preliminary data.</text>
</comment>
<protein>
    <submittedName>
        <fullName evidence="1">Protein MKS1-like protein</fullName>
    </submittedName>
</protein>